<protein>
    <submittedName>
        <fullName evidence="2">Uncharacterized protein</fullName>
    </submittedName>
</protein>
<comment type="caution">
    <text evidence="2">The sequence shown here is derived from an EMBL/GenBank/DDBJ whole genome shotgun (WGS) entry which is preliminary data.</text>
</comment>
<organism evidence="2 3">
    <name type="scientific">Cervus elaphus hippelaphus</name>
    <name type="common">European red deer</name>
    <dbReference type="NCBI Taxonomy" id="46360"/>
    <lineage>
        <taxon>Eukaryota</taxon>
        <taxon>Metazoa</taxon>
        <taxon>Chordata</taxon>
        <taxon>Craniata</taxon>
        <taxon>Vertebrata</taxon>
        <taxon>Euteleostomi</taxon>
        <taxon>Mammalia</taxon>
        <taxon>Eutheria</taxon>
        <taxon>Laurasiatheria</taxon>
        <taxon>Artiodactyla</taxon>
        <taxon>Ruminantia</taxon>
        <taxon>Pecora</taxon>
        <taxon>Cervidae</taxon>
        <taxon>Cervinae</taxon>
        <taxon>Cervus</taxon>
    </lineage>
</organism>
<reference evidence="2 3" key="1">
    <citation type="journal article" date="2018" name="Mol. Genet. Genomics">
        <title>The red deer Cervus elaphus genome CerEla1.0: sequencing, annotating, genes, and chromosomes.</title>
        <authorList>
            <person name="Bana N.A."/>
            <person name="Nyiri A."/>
            <person name="Nagy J."/>
            <person name="Frank K."/>
            <person name="Nagy T."/>
            <person name="Steger V."/>
            <person name="Schiller M."/>
            <person name="Lakatos P."/>
            <person name="Sugar L."/>
            <person name="Horn P."/>
            <person name="Barta E."/>
            <person name="Orosz L."/>
        </authorList>
    </citation>
    <scope>NUCLEOTIDE SEQUENCE [LARGE SCALE GENOMIC DNA]</scope>
    <source>
        <strain evidence="2">Hungarian</strain>
    </source>
</reference>
<dbReference type="AlphaFoldDB" id="A0A212CV76"/>
<accession>A0A212CV76</accession>
<evidence type="ECO:0000256" key="1">
    <source>
        <dbReference type="SAM" id="MobiDB-lite"/>
    </source>
</evidence>
<evidence type="ECO:0000313" key="3">
    <source>
        <dbReference type="Proteomes" id="UP000242450"/>
    </source>
</evidence>
<sequence>CIVRAPRRVGNPAEPADQYLIPDVSLGRRPPWGISAAKVFNSRVVCPAGSLFPLPSTHISRNHVLEMNPGDRSSCTSKRSLIGSTLTR</sequence>
<feature type="non-terminal residue" evidence="2">
    <location>
        <position position="88"/>
    </location>
</feature>
<dbReference type="Proteomes" id="UP000242450">
    <property type="component" value="Chromosome 12"/>
</dbReference>
<proteinExistence type="predicted"/>
<dbReference type="EMBL" id="MKHE01000012">
    <property type="protein sequence ID" value="OWK09754.1"/>
    <property type="molecule type" value="Genomic_DNA"/>
</dbReference>
<gene>
    <name evidence="2" type="ORF">Celaphus_00006268</name>
</gene>
<keyword evidence="3" id="KW-1185">Reference proteome</keyword>
<feature type="region of interest" description="Disordered" evidence="1">
    <location>
        <begin position="69"/>
        <end position="88"/>
    </location>
</feature>
<evidence type="ECO:0000313" key="2">
    <source>
        <dbReference type="EMBL" id="OWK09754.1"/>
    </source>
</evidence>
<name>A0A212CV76_CEREH</name>
<feature type="non-terminal residue" evidence="2">
    <location>
        <position position="1"/>
    </location>
</feature>
<feature type="compositionally biased region" description="Polar residues" evidence="1">
    <location>
        <begin position="71"/>
        <end position="88"/>
    </location>
</feature>